<protein>
    <recommendedName>
        <fullName evidence="3">Alpha/beta hydrolase fold-3 domain-containing protein</fullName>
    </recommendedName>
</protein>
<organism evidence="4 5">
    <name type="scientific">Steinernema carpocapsae</name>
    <name type="common">Entomopathogenic nematode</name>
    <dbReference type="NCBI Taxonomy" id="34508"/>
    <lineage>
        <taxon>Eukaryota</taxon>
        <taxon>Metazoa</taxon>
        <taxon>Ecdysozoa</taxon>
        <taxon>Nematoda</taxon>
        <taxon>Chromadorea</taxon>
        <taxon>Rhabditida</taxon>
        <taxon>Tylenchina</taxon>
        <taxon>Panagrolaimomorpha</taxon>
        <taxon>Strongyloidoidea</taxon>
        <taxon>Steinernematidae</taxon>
        <taxon>Steinernema</taxon>
    </lineage>
</organism>
<dbReference type="GO" id="GO:0016787">
    <property type="term" value="F:hydrolase activity"/>
    <property type="evidence" value="ECO:0007669"/>
    <property type="project" value="UniProtKB-KW"/>
</dbReference>
<dbReference type="STRING" id="34508.A0A4U5ND65"/>
<reference evidence="4 5" key="1">
    <citation type="journal article" date="2015" name="Genome Biol.">
        <title>Comparative genomics of Steinernema reveals deeply conserved gene regulatory networks.</title>
        <authorList>
            <person name="Dillman A.R."/>
            <person name="Macchietto M."/>
            <person name="Porter C.F."/>
            <person name="Rogers A."/>
            <person name="Williams B."/>
            <person name="Antoshechkin I."/>
            <person name="Lee M.M."/>
            <person name="Goodwin Z."/>
            <person name="Lu X."/>
            <person name="Lewis E.E."/>
            <person name="Goodrich-Blair H."/>
            <person name="Stock S.P."/>
            <person name="Adams B.J."/>
            <person name="Sternberg P.W."/>
            <person name="Mortazavi A."/>
        </authorList>
    </citation>
    <scope>NUCLEOTIDE SEQUENCE [LARGE SCALE GENOMIC DNA]</scope>
    <source>
        <strain evidence="4 5">ALL</strain>
    </source>
</reference>
<dbReference type="SUPFAM" id="SSF53474">
    <property type="entry name" value="alpha/beta-Hydrolases"/>
    <property type="match status" value="1"/>
</dbReference>
<keyword evidence="5" id="KW-1185">Reference proteome</keyword>
<evidence type="ECO:0000259" key="3">
    <source>
        <dbReference type="Pfam" id="PF07859"/>
    </source>
</evidence>
<keyword evidence="2" id="KW-1133">Transmembrane helix</keyword>
<accession>A0A4U5ND65</accession>
<keyword evidence="1" id="KW-0378">Hydrolase</keyword>
<dbReference type="Pfam" id="PF07859">
    <property type="entry name" value="Abhydrolase_3"/>
    <property type="match status" value="2"/>
</dbReference>
<dbReference type="Proteomes" id="UP000298663">
    <property type="component" value="Unassembled WGS sequence"/>
</dbReference>
<dbReference type="PANTHER" id="PTHR48081">
    <property type="entry name" value="AB HYDROLASE SUPERFAMILY PROTEIN C4A8.06C"/>
    <property type="match status" value="1"/>
</dbReference>
<reference evidence="4 5" key="2">
    <citation type="journal article" date="2019" name="G3 (Bethesda)">
        <title>Hybrid Assembly of the Genome of the Entomopathogenic Nematode Steinernema carpocapsae Identifies the X-Chromosome.</title>
        <authorList>
            <person name="Serra L."/>
            <person name="Macchietto M."/>
            <person name="Macias-Munoz A."/>
            <person name="McGill C.J."/>
            <person name="Rodriguez I.M."/>
            <person name="Rodriguez B."/>
            <person name="Murad R."/>
            <person name="Mortazavi A."/>
        </authorList>
    </citation>
    <scope>NUCLEOTIDE SEQUENCE [LARGE SCALE GENOMIC DNA]</scope>
    <source>
        <strain evidence="4 5">ALL</strain>
    </source>
</reference>
<dbReference type="OrthoDB" id="408631at2759"/>
<evidence type="ECO:0000313" key="4">
    <source>
        <dbReference type="EMBL" id="TKR80421.1"/>
    </source>
</evidence>
<dbReference type="InterPro" id="IPR013094">
    <property type="entry name" value="AB_hydrolase_3"/>
</dbReference>
<evidence type="ECO:0000256" key="1">
    <source>
        <dbReference type="ARBA" id="ARBA00022801"/>
    </source>
</evidence>
<dbReference type="InterPro" id="IPR050300">
    <property type="entry name" value="GDXG_lipolytic_enzyme"/>
</dbReference>
<dbReference type="PANTHER" id="PTHR48081:SF8">
    <property type="entry name" value="ALPHA_BETA HYDROLASE FOLD-3 DOMAIN-CONTAINING PROTEIN-RELATED"/>
    <property type="match status" value="1"/>
</dbReference>
<dbReference type="InterPro" id="IPR029058">
    <property type="entry name" value="AB_hydrolase_fold"/>
</dbReference>
<sequence length="478" mass="54102">MDNGDTSVHATLIRISAFDGFQPLPLGALCRGTAIRPSGKSISAIPAIRFSAVGLNTDAQTFGEWFLLLTGMSIAVFLILTAFFLVLISVLHIPLPDGICDRHKIQLLEFLLRVSNEYLGDLVETIFGPAGRNHLTRFLVALPYLFQSKPPKWCTVNNETIAGVKCRVYVPSKEMRKSNAAIVFIHGGGWCIMRPKYYDGAMFTFIARLGMPIISIDYQLSPEVQYPVAVEECEAVVKALYNEKYTDYGIDRERIAVMGDSAGGNLSAVLAQRLRRQNLSIVKRQILVYPVVHGFDFQSPSYQFYYRHYNGTALLNPHSMARFYLLYLGLPLTRENIQKVMQNKHISREVRNSPKIVELLNHNQLPEEFLQKEDYEPLEAPEADKELSKRFEKLLEDPNISPLVEKELSGLAPAMILTCGFDILRDEGILYVRKLRKHGVSTQWNHYPAAFHGVLNMPSSSQRKQIFDDITAYIKQNL</sequence>
<evidence type="ECO:0000313" key="5">
    <source>
        <dbReference type="Proteomes" id="UP000298663"/>
    </source>
</evidence>
<keyword evidence="2" id="KW-0472">Membrane</keyword>
<comment type="caution">
    <text evidence="4">The sequence shown here is derived from an EMBL/GenBank/DDBJ whole genome shotgun (WGS) entry which is preliminary data.</text>
</comment>
<gene>
    <name evidence="4" type="ORF">L596_014495</name>
</gene>
<dbReference type="AlphaFoldDB" id="A0A4U5ND65"/>
<feature type="domain" description="Alpha/beta hydrolase fold-3" evidence="3">
    <location>
        <begin position="182"/>
        <end position="336"/>
    </location>
</feature>
<dbReference type="Gene3D" id="3.40.50.1820">
    <property type="entry name" value="alpha/beta hydrolase"/>
    <property type="match status" value="1"/>
</dbReference>
<proteinExistence type="predicted"/>
<feature type="domain" description="Alpha/beta hydrolase fold-3" evidence="3">
    <location>
        <begin position="392"/>
        <end position="455"/>
    </location>
</feature>
<feature type="transmembrane region" description="Helical" evidence="2">
    <location>
        <begin position="65"/>
        <end position="95"/>
    </location>
</feature>
<evidence type="ECO:0000256" key="2">
    <source>
        <dbReference type="SAM" id="Phobius"/>
    </source>
</evidence>
<keyword evidence="2" id="KW-0812">Transmembrane</keyword>
<name>A0A4U5ND65_STECR</name>
<dbReference type="EMBL" id="AZBU02000004">
    <property type="protein sequence ID" value="TKR80421.1"/>
    <property type="molecule type" value="Genomic_DNA"/>
</dbReference>